<evidence type="ECO:0000313" key="7">
    <source>
        <dbReference type="Proteomes" id="UP000251960"/>
    </source>
</evidence>
<evidence type="ECO:0000313" key="6">
    <source>
        <dbReference type="EMBL" id="PWZ44605.1"/>
    </source>
</evidence>
<keyword evidence="3" id="KW-0274">FAD</keyword>
<evidence type="ECO:0000256" key="1">
    <source>
        <dbReference type="ARBA" id="ARBA00001974"/>
    </source>
</evidence>
<name>A0A3L6GC07_MAIZE</name>
<accession>A0A3L6GC07</accession>
<protein>
    <submittedName>
        <fullName evidence="6">NADPH--cytochrome P450 reductase</fullName>
    </submittedName>
</protein>
<dbReference type="InterPro" id="IPR039261">
    <property type="entry name" value="FNR_nucleotide-bd"/>
</dbReference>
<comment type="caution">
    <text evidence="6">The sequence shown here is derived from an EMBL/GenBank/DDBJ whole genome shotgun (WGS) entry which is preliminary data.</text>
</comment>
<dbReference type="SUPFAM" id="SSF52343">
    <property type="entry name" value="Ferredoxin reductase-like, C-terminal NADP-linked domain"/>
    <property type="match status" value="1"/>
</dbReference>
<dbReference type="InterPro" id="IPR001709">
    <property type="entry name" value="Flavoprot_Pyr_Nucl_cyt_Rdtase"/>
</dbReference>
<comment type="cofactor">
    <cofactor evidence="1">
        <name>FAD</name>
        <dbReference type="ChEBI" id="CHEBI:57692"/>
    </cofactor>
</comment>
<sequence>MKRKVLTIRSLSLRMMSRMNVTPVTYVVTHKTDPPSNQAKLSHLKKGCVILKVASNYSDCELEASRGCFHLLVVHRTSCFVHVVPQVSSRSLKKAIGFKTHVRYCDALMVLKSWIMSKTDWLAKFWCYYICGDLLTGGTYLKASTKENQAKLSVNTILLEYSEECSWAHIFVRQSNFKLRADLSTPFIMIGPETGLAPFRGFLQERLALKQSGAELGTSILFFGCRNRNMDYIYEDELQTFLEEGALSELIVAFSRSLDSSKTESYVKSMQMEGRYREHVAWTDRDTNLKLLRKDVLTHIYVPMAFIGGLKESDVYQCNNISESTIKNKVIKHGSRKQGPHPAKLKCWSVQIGRRSREGAGCTEIARASTDEGADGTMGKQTRATRLGAGIGA</sequence>
<feature type="domain" description="Oxidoreductase FAD/NAD(P)-binding" evidence="5">
    <location>
        <begin position="189"/>
        <end position="270"/>
    </location>
</feature>
<dbReference type="Gene3D" id="3.40.50.80">
    <property type="entry name" value="Nucleotide-binding domain of ferredoxin-NADP reductase (FNR) module"/>
    <property type="match status" value="1"/>
</dbReference>
<organism evidence="6 7">
    <name type="scientific">Zea mays</name>
    <name type="common">Maize</name>
    <dbReference type="NCBI Taxonomy" id="4577"/>
    <lineage>
        <taxon>Eukaryota</taxon>
        <taxon>Viridiplantae</taxon>
        <taxon>Streptophyta</taxon>
        <taxon>Embryophyta</taxon>
        <taxon>Tracheophyta</taxon>
        <taxon>Spermatophyta</taxon>
        <taxon>Magnoliopsida</taxon>
        <taxon>Liliopsida</taxon>
        <taxon>Poales</taxon>
        <taxon>Poaceae</taxon>
        <taxon>PACMAD clade</taxon>
        <taxon>Panicoideae</taxon>
        <taxon>Andropogonodae</taxon>
        <taxon>Andropogoneae</taxon>
        <taxon>Tripsacinae</taxon>
        <taxon>Zea</taxon>
    </lineage>
</organism>
<dbReference type="Pfam" id="PF00175">
    <property type="entry name" value="NAD_binding_1"/>
    <property type="match status" value="1"/>
</dbReference>
<dbReference type="ExpressionAtlas" id="A0A3L6GC07">
    <property type="expression patterns" value="baseline and differential"/>
</dbReference>
<dbReference type="FunFam" id="3.40.50.80:FF:000146">
    <property type="entry name" value="NADPH--cytochrome P450 reductase 2"/>
    <property type="match status" value="1"/>
</dbReference>
<dbReference type="AlphaFoldDB" id="A0A3L6GC07"/>
<dbReference type="GO" id="GO:0016491">
    <property type="term" value="F:oxidoreductase activity"/>
    <property type="evidence" value="ECO:0007669"/>
    <property type="project" value="InterPro"/>
</dbReference>
<proteinExistence type="predicted"/>
<evidence type="ECO:0000259" key="5">
    <source>
        <dbReference type="Pfam" id="PF00175"/>
    </source>
</evidence>
<dbReference type="EMBL" id="NCVQ01000002">
    <property type="protein sequence ID" value="PWZ44605.1"/>
    <property type="molecule type" value="Genomic_DNA"/>
</dbReference>
<dbReference type="PANTHER" id="PTHR19384:SF107">
    <property type="entry name" value="NADPH--CYTOCHROME P450 REDUCTASE 1"/>
    <property type="match status" value="1"/>
</dbReference>
<keyword evidence="2" id="KW-0285">Flavoprotein</keyword>
<dbReference type="PRINTS" id="PR00371">
    <property type="entry name" value="FPNCR"/>
</dbReference>
<evidence type="ECO:0000256" key="3">
    <source>
        <dbReference type="ARBA" id="ARBA00022827"/>
    </source>
</evidence>
<feature type="region of interest" description="Disordered" evidence="4">
    <location>
        <begin position="372"/>
        <end position="393"/>
    </location>
</feature>
<evidence type="ECO:0000256" key="4">
    <source>
        <dbReference type="SAM" id="MobiDB-lite"/>
    </source>
</evidence>
<dbReference type="PANTHER" id="PTHR19384">
    <property type="entry name" value="NITRIC OXIDE SYNTHASE-RELATED"/>
    <property type="match status" value="1"/>
</dbReference>
<dbReference type="Proteomes" id="UP000251960">
    <property type="component" value="Chromosome 10"/>
</dbReference>
<reference evidence="6 7" key="1">
    <citation type="journal article" date="2018" name="Nat. Genet.">
        <title>Extensive intraspecific gene order and gene structural variations between Mo17 and other maize genomes.</title>
        <authorList>
            <person name="Sun S."/>
            <person name="Zhou Y."/>
            <person name="Chen J."/>
            <person name="Shi J."/>
            <person name="Zhao H."/>
            <person name="Zhao H."/>
            <person name="Song W."/>
            <person name="Zhang M."/>
            <person name="Cui Y."/>
            <person name="Dong X."/>
            <person name="Liu H."/>
            <person name="Ma X."/>
            <person name="Jiao Y."/>
            <person name="Wang B."/>
            <person name="Wei X."/>
            <person name="Stein J.C."/>
            <person name="Glaubitz J.C."/>
            <person name="Lu F."/>
            <person name="Yu G."/>
            <person name="Liang C."/>
            <person name="Fengler K."/>
            <person name="Li B."/>
            <person name="Rafalski A."/>
            <person name="Schnable P.S."/>
            <person name="Ware D.H."/>
            <person name="Buckler E.S."/>
            <person name="Lai J."/>
        </authorList>
    </citation>
    <scope>NUCLEOTIDE SEQUENCE [LARGE SCALE GENOMIC DNA]</scope>
    <source>
        <strain evidence="7">cv. Missouri 17</strain>
        <tissue evidence="6">Seedling</tissue>
    </source>
</reference>
<gene>
    <name evidence="6" type="primary">CPR_3</name>
    <name evidence="6" type="ORF">Zm00014a_034903</name>
</gene>
<evidence type="ECO:0000256" key="2">
    <source>
        <dbReference type="ARBA" id="ARBA00022630"/>
    </source>
</evidence>
<dbReference type="InterPro" id="IPR001433">
    <property type="entry name" value="OxRdtase_FAD/NAD-bd"/>
</dbReference>